<keyword evidence="2" id="KW-1185">Reference proteome</keyword>
<protein>
    <submittedName>
        <fullName evidence="1">Uncharacterized protein</fullName>
    </submittedName>
</protein>
<accession>A0ACC3C627</accession>
<sequence length="150" mass="16530">MATAYDSNRDGRLDLLVTSGQDVGPPSTWGTLNAFQNNVAYTWDGRYLVVRVGRSPNGRTTALGALLTLRTNDNGAQYIRRVGRAGGTLTQSALDIVHFRVAWATWVDRRTVRWSHGSVVMQDNVGVTNQYGGDASPPSRLRVSRRGRRV</sequence>
<comment type="caution">
    <text evidence="1">The sequence shown here is derived from an EMBL/GenBank/DDBJ whole genome shotgun (WGS) entry which is preliminary data.</text>
</comment>
<dbReference type="EMBL" id="CM020619">
    <property type="protein sequence ID" value="KAK1865774.1"/>
    <property type="molecule type" value="Genomic_DNA"/>
</dbReference>
<reference evidence="1" key="1">
    <citation type="submission" date="2019-11" db="EMBL/GenBank/DDBJ databases">
        <title>Nori genome reveals adaptations in red seaweeds to the harsh intertidal environment.</title>
        <authorList>
            <person name="Wang D."/>
            <person name="Mao Y."/>
        </authorList>
    </citation>
    <scope>NUCLEOTIDE SEQUENCE</scope>
    <source>
        <tissue evidence="1">Gametophyte</tissue>
    </source>
</reference>
<organism evidence="1 2">
    <name type="scientific">Pyropia yezoensis</name>
    <name type="common">Susabi-nori</name>
    <name type="synonym">Porphyra yezoensis</name>
    <dbReference type="NCBI Taxonomy" id="2788"/>
    <lineage>
        <taxon>Eukaryota</taxon>
        <taxon>Rhodophyta</taxon>
        <taxon>Bangiophyceae</taxon>
        <taxon>Bangiales</taxon>
        <taxon>Bangiaceae</taxon>
        <taxon>Pyropia</taxon>
    </lineage>
</organism>
<dbReference type="Proteomes" id="UP000798662">
    <property type="component" value="Chromosome 2"/>
</dbReference>
<proteinExistence type="predicted"/>
<name>A0ACC3C627_PYRYE</name>
<evidence type="ECO:0000313" key="2">
    <source>
        <dbReference type="Proteomes" id="UP000798662"/>
    </source>
</evidence>
<gene>
    <name evidence="1" type="ORF">I4F81_008297</name>
</gene>
<evidence type="ECO:0000313" key="1">
    <source>
        <dbReference type="EMBL" id="KAK1865774.1"/>
    </source>
</evidence>